<protein>
    <submittedName>
        <fullName evidence="2">Uncharacterized protein</fullName>
    </submittedName>
</protein>
<reference evidence="2" key="2">
    <citation type="journal article" date="2023" name="Int. J. Mol. Sci.">
        <title>De Novo Assembly and Annotation of 11 Diverse Shrub Willow (Salix) Genomes Reveals Novel Gene Organization in Sex-Linked Regions.</title>
        <authorList>
            <person name="Hyden B."/>
            <person name="Feng K."/>
            <person name="Yates T.B."/>
            <person name="Jawdy S."/>
            <person name="Cereghino C."/>
            <person name="Smart L.B."/>
            <person name="Muchero W."/>
        </authorList>
    </citation>
    <scope>NUCLEOTIDE SEQUENCE</scope>
    <source>
        <tissue evidence="2">Shoot tip</tissue>
    </source>
</reference>
<evidence type="ECO:0000313" key="3">
    <source>
        <dbReference type="Proteomes" id="UP001151532"/>
    </source>
</evidence>
<evidence type="ECO:0000313" key="2">
    <source>
        <dbReference type="EMBL" id="KAJ6744028.1"/>
    </source>
</evidence>
<sequence length="64" mass="7327">MLMLASCAGIVSLGILFSRLGFLFLFIVPDSIQVYYCGCCVFMYYYGFLFYSIVICTHLPSRCR</sequence>
<dbReference type="Proteomes" id="UP001151532">
    <property type="component" value="Chromosome 19"/>
</dbReference>
<reference evidence="2" key="1">
    <citation type="submission" date="2022-11" db="EMBL/GenBank/DDBJ databases">
        <authorList>
            <person name="Hyden B.L."/>
            <person name="Feng K."/>
            <person name="Yates T."/>
            <person name="Jawdy S."/>
            <person name="Smart L.B."/>
            <person name="Muchero W."/>
        </authorList>
    </citation>
    <scope>NUCLEOTIDE SEQUENCE</scope>
    <source>
        <tissue evidence="2">Shoot tip</tissue>
    </source>
</reference>
<keyword evidence="1" id="KW-0812">Transmembrane</keyword>
<proteinExistence type="predicted"/>
<evidence type="ECO:0000256" key="1">
    <source>
        <dbReference type="SAM" id="Phobius"/>
    </source>
</evidence>
<comment type="caution">
    <text evidence="2">The sequence shown here is derived from an EMBL/GenBank/DDBJ whole genome shotgun (WGS) entry which is preliminary data.</text>
</comment>
<feature type="transmembrane region" description="Helical" evidence="1">
    <location>
        <begin position="33"/>
        <end position="56"/>
    </location>
</feature>
<name>A0A9Q0ZRB9_SALPP</name>
<keyword evidence="1" id="KW-0472">Membrane</keyword>
<dbReference type="EMBL" id="JAPFFK010000009">
    <property type="protein sequence ID" value="KAJ6744028.1"/>
    <property type="molecule type" value="Genomic_DNA"/>
</dbReference>
<keyword evidence="3" id="KW-1185">Reference proteome</keyword>
<accession>A0A9Q0ZRB9</accession>
<organism evidence="2 3">
    <name type="scientific">Salix purpurea</name>
    <name type="common">Purple osier willow</name>
    <dbReference type="NCBI Taxonomy" id="77065"/>
    <lineage>
        <taxon>Eukaryota</taxon>
        <taxon>Viridiplantae</taxon>
        <taxon>Streptophyta</taxon>
        <taxon>Embryophyta</taxon>
        <taxon>Tracheophyta</taxon>
        <taxon>Spermatophyta</taxon>
        <taxon>Magnoliopsida</taxon>
        <taxon>eudicotyledons</taxon>
        <taxon>Gunneridae</taxon>
        <taxon>Pentapetalae</taxon>
        <taxon>rosids</taxon>
        <taxon>fabids</taxon>
        <taxon>Malpighiales</taxon>
        <taxon>Salicaceae</taxon>
        <taxon>Saliceae</taxon>
        <taxon>Salix</taxon>
    </lineage>
</organism>
<gene>
    <name evidence="2" type="ORF">OIU79_030359</name>
</gene>
<feature type="transmembrane region" description="Helical" evidence="1">
    <location>
        <begin position="7"/>
        <end position="27"/>
    </location>
</feature>
<dbReference type="AlphaFoldDB" id="A0A9Q0ZRB9"/>
<keyword evidence="1" id="KW-1133">Transmembrane helix</keyword>